<dbReference type="Gene3D" id="2.60.200.20">
    <property type="match status" value="1"/>
</dbReference>
<dbReference type="InterPro" id="IPR050923">
    <property type="entry name" value="Cell_Proc_Reg/RNA_Proc"/>
</dbReference>
<sequence length="167" mass="17976">MASELTVTLLRFGFLALLWVFVFVILAGQRRDLGLGQTLRFTSLPGRKKNKKKGEAGAAGTAGTEKQQAPKRPSQLAIIGGPGTGSIARLGDSPVLLGRAQDCTLPLDDDYCSGHHARLFPQGSRWFLEDLGSTNGTFVNDQRLTRATLVEPGVPFTVGRTVIELRA</sequence>
<reference evidence="5 6" key="1">
    <citation type="submission" date="2019-12" db="EMBL/GenBank/DDBJ databases">
        <authorList>
            <person name="Li J."/>
            <person name="Shi Y."/>
            <person name="Xu G."/>
            <person name="Xiao D."/>
            <person name="Ran X."/>
        </authorList>
    </citation>
    <scope>NUCLEOTIDE SEQUENCE [LARGE SCALE GENOMIC DNA]</scope>
    <source>
        <strain evidence="5 6">JCM 15915</strain>
    </source>
</reference>
<keyword evidence="3" id="KW-0472">Membrane</keyword>
<protein>
    <submittedName>
        <fullName evidence="5">FHA domain-containing protein</fullName>
    </submittedName>
</protein>
<dbReference type="Pfam" id="PF00498">
    <property type="entry name" value="FHA"/>
    <property type="match status" value="1"/>
</dbReference>
<organism evidence="5 6">
    <name type="scientific">Rothia koreensis</name>
    <dbReference type="NCBI Taxonomy" id="592378"/>
    <lineage>
        <taxon>Bacteria</taxon>
        <taxon>Bacillati</taxon>
        <taxon>Actinomycetota</taxon>
        <taxon>Actinomycetes</taxon>
        <taxon>Micrococcales</taxon>
        <taxon>Micrococcaceae</taxon>
        <taxon>Rothia</taxon>
    </lineage>
</organism>
<keyword evidence="3" id="KW-0812">Transmembrane</keyword>
<evidence type="ECO:0000259" key="4">
    <source>
        <dbReference type="PROSITE" id="PS50006"/>
    </source>
</evidence>
<name>A0A7K1LJS5_9MICC</name>
<evidence type="ECO:0000313" key="5">
    <source>
        <dbReference type="EMBL" id="MUN55370.1"/>
    </source>
</evidence>
<comment type="caution">
    <text evidence="5">The sequence shown here is derived from an EMBL/GenBank/DDBJ whole genome shotgun (WGS) entry which is preliminary data.</text>
</comment>
<keyword evidence="3" id="KW-1133">Transmembrane helix</keyword>
<feature type="region of interest" description="Disordered" evidence="2">
    <location>
        <begin position="46"/>
        <end position="73"/>
    </location>
</feature>
<dbReference type="SMART" id="SM00240">
    <property type="entry name" value="FHA"/>
    <property type="match status" value="1"/>
</dbReference>
<dbReference type="OrthoDB" id="277520at2"/>
<feature type="transmembrane region" description="Helical" evidence="3">
    <location>
        <begin position="6"/>
        <end position="27"/>
    </location>
</feature>
<dbReference type="InterPro" id="IPR008984">
    <property type="entry name" value="SMAD_FHA_dom_sf"/>
</dbReference>
<dbReference type="AlphaFoldDB" id="A0A7K1LJS5"/>
<dbReference type="Proteomes" id="UP000462152">
    <property type="component" value="Unassembled WGS sequence"/>
</dbReference>
<evidence type="ECO:0000256" key="1">
    <source>
        <dbReference type="ARBA" id="ARBA00022553"/>
    </source>
</evidence>
<dbReference type="PROSITE" id="PS50006">
    <property type="entry name" value="FHA_DOMAIN"/>
    <property type="match status" value="1"/>
</dbReference>
<keyword evidence="6" id="KW-1185">Reference proteome</keyword>
<accession>A0A7K1LJS5</accession>
<evidence type="ECO:0000256" key="2">
    <source>
        <dbReference type="SAM" id="MobiDB-lite"/>
    </source>
</evidence>
<evidence type="ECO:0000256" key="3">
    <source>
        <dbReference type="SAM" id="Phobius"/>
    </source>
</evidence>
<evidence type="ECO:0000313" key="6">
    <source>
        <dbReference type="Proteomes" id="UP000462152"/>
    </source>
</evidence>
<feature type="domain" description="FHA" evidence="4">
    <location>
        <begin position="95"/>
        <end position="144"/>
    </location>
</feature>
<keyword evidence="1" id="KW-0597">Phosphoprotein</keyword>
<dbReference type="SUPFAM" id="SSF49879">
    <property type="entry name" value="SMAD/FHA domain"/>
    <property type="match status" value="1"/>
</dbReference>
<feature type="compositionally biased region" description="Low complexity" evidence="2">
    <location>
        <begin position="56"/>
        <end position="66"/>
    </location>
</feature>
<gene>
    <name evidence="5" type="ORF">GMA10_09135</name>
</gene>
<dbReference type="InterPro" id="IPR000253">
    <property type="entry name" value="FHA_dom"/>
</dbReference>
<dbReference type="RefSeq" id="WP_129315939.1">
    <property type="nucleotide sequence ID" value="NZ_CP197643.1"/>
</dbReference>
<dbReference type="EMBL" id="WOGT01000005">
    <property type="protein sequence ID" value="MUN55370.1"/>
    <property type="molecule type" value="Genomic_DNA"/>
</dbReference>
<dbReference type="PANTHER" id="PTHR23308">
    <property type="entry name" value="NUCLEAR INHIBITOR OF PROTEIN PHOSPHATASE-1"/>
    <property type="match status" value="1"/>
</dbReference>
<proteinExistence type="predicted"/>